<dbReference type="AlphaFoldDB" id="A0A078KWQ6"/>
<organism evidence="4 5">
    <name type="scientific">Legionella massiliensis</name>
    <dbReference type="NCBI Taxonomy" id="1034943"/>
    <lineage>
        <taxon>Bacteria</taxon>
        <taxon>Pseudomonadati</taxon>
        <taxon>Pseudomonadota</taxon>
        <taxon>Gammaproteobacteria</taxon>
        <taxon>Legionellales</taxon>
        <taxon>Legionellaceae</taxon>
        <taxon>Legionella</taxon>
    </lineage>
</organism>
<evidence type="ECO:0000256" key="1">
    <source>
        <dbReference type="ARBA" id="ARBA00022729"/>
    </source>
</evidence>
<evidence type="ECO:0000259" key="3">
    <source>
        <dbReference type="Pfam" id="PF13505"/>
    </source>
</evidence>
<sequence>MPSLSKLLFCIANFVLFTSNAIAGTMEAISSPGSYQHVISLFGGYASINHSGRSQTYLGTDDEVFAYNGKRNNKNTELVGVFLGEEFNQLTINPSLLFQAGIEYTYFGKNHLSGSNTAGVEPETSTLYRYDYTLQSQQLLAVAKILATTHQVFHPYLSVGIGASSNDSRQFSQKTQELESINLAPRFANHRKTAFSYSLGLGLDVNVSAHLRMGAGYRFSGLGHSSLGNGSIVFNNYNYPTSFGLHTGNVYVNQAVFQASYLA</sequence>
<dbReference type="eggNOG" id="COG3637">
    <property type="taxonomic scope" value="Bacteria"/>
</dbReference>
<evidence type="ECO:0000313" key="5">
    <source>
        <dbReference type="Proteomes" id="UP000044071"/>
    </source>
</evidence>
<dbReference type="Proteomes" id="UP000044071">
    <property type="component" value="Unassembled WGS sequence"/>
</dbReference>
<feature type="domain" description="Outer membrane protein beta-barrel" evidence="3">
    <location>
        <begin position="54"/>
        <end position="235"/>
    </location>
</feature>
<proteinExistence type="predicted"/>
<dbReference type="InterPro" id="IPR011250">
    <property type="entry name" value="OMP/PagP_B-barrel"/>
</dbReference>
<feature type="chain" id="PRO_5009744048" evidence="2">
    <location>
        <begin position="24"/>
        <end position="263"/>
    </location>
</feature>
<dbReference type="SUPFAM" id="SSF56925">
    <property type="entry name" value="OMPA-like"/>
    <property type="match status" value="1"/>
</dbReference>
<protein>
    <submittedName>
        <fullName evidence="4">Opacity protein antigens</fullName>
    </submittedName>
</protein>
<dbReference type="Pfam" id="PF13505">
    <property type="entry name" value="OMP_b-brl"/>
    <property type="match status" value="1"/>
</dbReference>
<evidence type="ECO:0000313" key="4">
    <source>
        <dbReference type="EMBL" id="CDZ76194.1"/>
    </source>
</evidence>
<evidence type="ECO:0000256" key="2">
    <source>
        <dbReference type="SAM" id="SignalP"/>
    </source>
</evidence>
<name>A0A078KWQ6_9GAMM</name>
<dbReference type="Gene3D" id="2.40.160.20">
    <property type="match status" value="1"/>
</dbReference>
<dbReference type="InterPro" id="IPR027385">
    <property type="entry name" value="Beta-barrel_OMP"/>
</dbReference>
<accession>A0A078KWQ6</accession>
<keyword evidence="5" id="KW-1185">Reference proteome</keyword>
<keyword evidence="1 2" id="KW-0732">Signal</keyword>
<reference evidence="4 5" key="1">
    <citation type="submission" date="2014-06" db="EMBL/GenBank/DDBJ databases">
        <authorList>
            <person name="Urmite Genomes Urmite Genomes"/>
        </authorList>
    </citation>
    <scope>NUCLEOTIDE SEQUENCE [LARGE SCALE GENOMIC DNA]</scope>
</reference>
<dbReference type="EMBL" id="CCSB01000001">
    <property type="protein sequence ID" value="CDZ76194.1"/>
    <property type="molecule type" value="Genomic_DNA"/>
</dbReference>
<gene>
    <name evidence="4" type="ORF">BN59_00460</name>
</gene>
<feature type="signal peptide" evidence="2">
    <location>
        <begin position="1"/>
        <end position="23"/>
    </location>
</feature>
<dbReference type="RefSeq" id="WP_052403083.1">
    <property type="nucleotide sequence ID" value="NZ_CCVW01000001.1"/>
</dbReference>